<protein>
    <submittedName>
        <fullName evidence="3">Hydrolase or acyltransferase, alpha/beta fold family</fullName>
    </submittedName>
</protein>
<evidence type="ECO:0000313" key="4">
    <source>
        <dbReference type="Proteomes" id="UP000007721"/>
    </source>
</evidence>
<dbReference type="Pfam" id="PF00561">
    <property type="entry name" value="Abhydrolase_1"/>
    <property type="match status" value="1"/>
</dbReference>
<dbReference type="ESTHER" id="geosf-b9m4f8">
    <property type="family name" value="Epoxide_hydrolase"/>
</dbReference>
<dbReference type="KEGG" id="geo:Geob_1324"/>
<evidence type="ECO:0000256" key="1">
    <source>
        <dbReference type="ARBA" id="ARBA00022801"/>
    </source>
</evidence>
<dbReference type="Proteomes" id="UP000007721">
    <property type="component" value="Chromosome"/>
</dbReference>
<dbReference type="SUPFAM" id="SSF53474">
    <property type="entry name" value="alpha/beta-Hydrolases"/>
    <property type="match status" value="1"/>
</dbReference>
<dbReference type="RefSeq" id="WP_012646413.1">
    <property type="nucleotide sequence ID" value="NC_011979.1"/>
</dbReference>
<gene>
    <name evidence="3" type="ordered locus">Geob_1324</name>
</gene>
<dbReference type="PRINTS" id="PR00412">
    <property type="entry name" value="EPOXHYDRLASE"/>
</dbReference>
<sequence length="306" mass="34039">MTTEGTKRELENFFNLSRLTLQANGRYVHALGAGDGPLVIAVHGFPDLPISFRHQIPVLAANGYRVVAPCLRGYSESEPESNGPFEVAILIQDLLALIDRLTDQPVTLIGHDWGTSVVRGAAIMAPAKVARIVSMSVPTAGNFSRALLINPVQQRRSWYMYFFQLPFAEMAVAQDDCTFIEQLWQDWSPGWQCPQAIMDEIKAAFRQPAVLKAALGYYRSQFNPALQRPELADIRKRLGDPIPVPAMHLHGADDGCIGEETTTGMESAFIKHFEKHIIPSAGHFVHQEQPDVVNRLILAFLNRQQA</sequence>
<dbReference type="InterPro" id="IPR029058">
    <property type="entry name" value="AB_hydrolase_fold"/>
</dbReference>
<evidence type="ECO:0000259" key="2">
    <source>
        <dbReference type="Pfam" id="PF00561"/>
    </source>
</evidence>
<dbReference type="PANTHER" id="PTHR43329">
    <property type="entry name" value="EPOXIDE HYDROLASE"/>
    <property type="match status" value="1"/>
</dbReference>
<reference evidence="3 4" key="1">
    <citation type="submission" date="2009-01" db="EMBL/GenBank/DDBJ databases">
        <title>Complete sequence of Geobacter sp. FRC-32.</title>
        <authorList>
            <consortium name="US DOE Joint Genome Institute"/>
            <person name="Lucas S."/>
            <person name="Copeland A."/>
            <person name="Lapidus A."/>
            <person name="Glavina del Rio T."/>
            <person name="Dalin E."/>
            <person name="Tice H."/>
            <person name="Bruce D."/>
            <person name="Goodwin L."/>
            <person name="Pitluck S."/>
            <person name="Saunders E."/>
            <person name="Brettin T."/>
            <person name="Detter J.C."/>
            <person name="Han C."/>
            <person name="Larimer F."/>
            <person name="Land M."/>
            <person name="Hauser L."/>
            <person name="Kyrpides N."/>
            <person name="Ovchinnikova G."/>
            <person name="Kostka J."/>
            <person name="Richardson P."/>
        </authorList>
    </citation>
    <scope>NUCLEOTIDE SEQUENCE [LARGE SCALE GENOMIC DNA]</scope>
    <source>
        <strain evidence="4">DSM 22248 / JCM 15807 / FRC-32</strain>
    </source>
</reference>
<name>B9M4F8_GEODF</name>
<dbReference type="InterPro" id="IPR000073">
    <property type="entry name" value="AB_hydrolase_1"/>
</dbReference>
<dbReference type="EMBL" id="CP001390">
    <property type="protein sequence ID" value="ACM19684.1"/>
    <property type="molecule type" value="Genomic_DNA"/>
</dbReference>
<proteinExistence type="predicted"/>
<dbReference type="InterPro" id="IPR000639">
    <property type="entry name" value="Epox_hydrolase-like"/>
</dbReference>
<dbReference type="HOGENOM" id="CLU_020336_7_3_7"/>
<evidence type="ECO:0000313" key="3">
    <source>
        <dbReference type="EMBL" id="ACM19684.1"/>
    </source>
</evidence>
<keyword evidence="3" id="KW-0012">Acyltransferase</keyword>
<dbReference type="Gene3D" id="3.40.50.1820">
    <property type="entry name" value="alpha/beta hydrolase"/>
    <property type="match status" value="1"/>
</dbReference>
<feature type="domain" description="AB hydrolase-1" evidence="2">
    <location>
        <begin position="37"/>
        <end position="288"/>
    </location>
</feature>
<dbReference type="OrthoDB" id="5338718at2"/>
<accession>B9M4F8</accession>
<dbReference type="GO" id="GO:0016746">
    <property type="term" value="F:acyltransferase activity"/>
    <property type="evidence" value="ECO:0007669"/>
    <property type="project" value="UniProtKB-KW"/>
</dbReference>
<dbReference type="eggNOG" id="COG2267">
    <property type="taxonomic scope" value="Bacteria"/>
</dbReference>
<dbReference type="GO" id="GO:0016787">
    <property type="term" value="F:hydrolase activity"/>
    <property type="evidence" value="ECO:0007669"/>
    <property type="project" value="UniProtKB-KW"/>
</dbReference>
<keyword evidence="3" id="KW-0808">Transferase</keyword>
<dbReference type="AlphaFoldDB" id="B9M4F8"/>
<keyword evidence="4" id="KW-1185">Reference proteome</keyword>
<keyword evidence="1 3" id="KW-0378">Hydrolase</keyword>
<organism evidence="3 4">
    <name type="scientific">Geotalea daltonii (strain DSM 22248 / JCM 15807 / FRC-32)</name>
    <name type="common">Geobacter daltonii</name>
    <dbReference type="NCBI Taxonomy" id="316067"/>
    <lineage>
        <taxon>Bacteria</taxon>
        <taxon>Pseudomonadati</taxon>
        <taxon>Thermodesulfobacteriota</taxon>
        <taxon>Desulfuromonadia</taxon>
        <taxon>Geobacterales</taxon>
        <taxon>Geobacteraceae</taxon>
        <taxon>Geotalea</taxon>
    </lineage>
</organism>
<dbReference type="STRING" id="316067.Geob_1324"/>